<dbReference type="EMBL" id="WWVX01000001">
    <property type="protein sequence ID" value="MZL68777.1"/>
    <property type="molecule type" value="Genomic_DNA"/>
</dbReference>
<evidence type="ECO:0000313" key="3">
    <source>
        <dbReference type="Proteomes" id="UP000184089"/>
    </source>
</evidence>
<reference evidence="2" key="2">
    <citation type="submission" date="2016-11" db="EMBL/GenBank/DDBJ databases">
        <authorList>
            <person name="Varghese N."/>
            <person name="Submissions S."/>
        </authorList>
    </citation>
    <scope>NUCLEOTIDE SEQUENCE</scope>
    <source>
        <strain evidence="2">DSM 4029</strain>
    </source>
</reference>
<evidence type="ECO:0008006" key="5">
    <source>
        <dbReference type="Google" id="ProtNLM"/>
    </source>
</evidence>
<proteinExistence type="predicted"/>
<evidence type="ECO:0000313" key="1">
    <source>
        <dbReference type="EMBL" id="MZL68777.1"/>
    </source>
</evidence>
<dbReference type="Proteomes" id="UP000474718">
    <property type="component" value="Unassembled WGS sequence"/>
</dbReference>
<evidence type="ECO:0000313" key="4">
    <source>
        <dbReference type="Proteomes" id="UP000474718"/>
    </source>
</evidence>
<dbReference type="AlphaFoldDB" id="A0AAQ1RV17"/>
<dbReference type="Proteomes" id="UP000184089">
    <property type="component" value="Unassembled WGS sequence"/>
</dbReference>
<name>A0AAQ1RV17_9FIRM</name>
<evidence type="ECO:0000313" key="2">
    <source>
        <dbReference type="EMBL" id="SHF71646.1"/>
    </source>
</evidence>
<reference evidence="1 4" key="3">
    <citation type="journal article" date="2019" name="Nat. Med.">
        <title>A library of human gut bacterial isolates paired with longitudinal multiomics data enables mechanistic microbiome research.</title>
        <authorList>
            <person name="Poyet M."/>
            <person name="Groussin M."/>
            <person name="Gibbons S.M."/>
            <person name="Avila-Pacheco J."/>
            <person name="Jiang X."/>
            <person name="Kearney S.M."/>
            <person name="Perrotta A.R."/>
            <person name="Berdy B."/>
            <person name="Zhao S."/>
            <person name="Lieberman T.D."/>
            <person name="Swanson P.K."/>
            <person name="Smith M."/>
            <person name="Roesemann S."/>
            <person name="Alexander J.E."/>
            <person name="Rich S.A."/>
            <person name="Livny J."/>
            <person name="Vlamakis H."/>
            <person name="Clish C."/>
            <person name="Bullock K."/>
            <person name="Deik A."/>
            <person name="Scott J."/>
            <person name="Pierce K.A."/>
            <person name="Xavier R.J."/>
            <person name="Alm E.J."/>
        </authorList>
    </citation>
    <scope>NUCLEOTIDE SEQUENCE [LARGE SCALE GENOMIC DNA]</scope>
    <source>
        <strain evidence="1 4">BIOML-A2</strain>
    </source>
</reference>
<gene>
    <name evidence="1" type="ORF">GT747_03170</name>
    <name evidence="2" type="ORF">SAMN05444424_0436</name>
</gene>
<dbReference type="EMBL" id="FQVY01000001">
    <property type="protein sequence ID" value="SHF71646.1"/>
    <property type="molecule type" value="Genomic_DNA"/>
</dbReference>
<keyword evidence="4" id="KW-1185">Reference proteome</keyword>
<dbReference type="RefSeq" id="WP_021658237.1">
    <property type="nucleotide sequence ID" value="NZ_FQVY01000001.1"/>
</dbReference>
<reference evidence="3" key="1">
    <citation type="submission" date="2016-11" db="EMBL/GenBank/DDBJ databases">
        <authorList>
            <person name="Jaros S."/>
            <person name="Januszkiewicz K."/>
            <person name="Wedrychowicz H."/>
        </authorList>
    </citation>
    <scope>NUCLEOTIDE SEQUENCE [LARGE SCALE GENOMIC DNA]</scope>
    <source>
        <strain evidence="3">DSM 4029</strain>
    </source>
</reference>
<comment type="caution">
    <text evidence="2">The sequence shown here is derived from an EMBL/GenBank/DDBJ whole genome shotgun (WGS) entry which is preliminary data.</text>
</comment>
<protein>
    <recommendedName>
        <fullName evidence="5">DUF2383 domain-containing protein</fullName>
    </recommendedName>
</protein>
<sequence>MDQNTELLDFIYKNTEMGLSTLDRLVGIAEDDHFKVALLTQKEEYHKIFAEAKQLAGVELEKTGAMAKFSAYMMLELKTLADNSPSHIAEMLIQGSTMGVVDMTKRLKEYTCASDEVRALAQKLLETEQQNIETMKGFLR</sequence>
<organism evidence="2 3">
    <name type="scientific">Bittarella massiliensis</name>
    <name type="common">ex Durand et al. 2017</name>
    <dbReference type="NCBI Taxonomy" id="1720313"/>
    <lineage>
        <taxon>Bacteria</taxon>
        <taxon>Bacillati</taxon>
        <taxon>Bacillota</taxon>
        <taxon>Clostridia</taxon>
        <taxon>Eubacteriales</taxon>
        <taxon>Oscillospiraceae</taxon>
        <taxon>Bittarella (ex Durand et al. 2017)</taxon>
    </lineage>
</organism>
<accession>A0AAQ1RV17</accession>